<evidence type="ECO:0000313" key="8">
    <source>
        <dbReference type="Proteomes" id="UP000616779"/>
    </source>
</evidence>
<dbReference type="InterPro" id="IPR050490">
    <property type="entry name" value="Bact_solute-bd_prot1"/>
</dbReference>
<comment type="caution">
    <text evidence="7">The sequence shown here is derived from an EMBL/GenBank/DDBJ whole genome shotgun (WGS) entry which is preliminary data.</text>
</comment>
<feature type="region of interest" description="Disordered" evidence="6">
    <location>
        <begin position="68"/>
        <end position="91"/>
    </location>
</feature>
<evidence type="ECO:0000256" key="4">
    <source>
        <dbReference type="ARBA" id="ARBA00023139"/>
    </source>
</evidence>
<dbReference type="SUPFAM" id="SSF53850">
    <property type="entry name" value="Periplasmic binding protein-like II"/>
    <property type="match status" value="1"/>
</dbReference>
<keyword evidence="8" id="KW-1185">Reference proteome</keyword>
<keyword evidence="1" id="KW-1003">Cell membrane</keyword>
<organism evidence="7 8">
    <name type="scientific">Paenibacillus phytorum</name>
    <dbReference type="NCBI Taxonomy" id="2654977"/>
    <lineage>
        <taxon>Bacteria</taxon>
        <taxon>Bacillati</taxon>
        <taxon>Bacillota</taxon>
        <taxon>Bacilli</taxon>
        <taxon>Bacillales</taxon>
        <taxon>Paenibacillaceae</taxon>
        <taxon>Paenibacillus</taxon>
    </lineage>
</organism>
<evidence type="ECO:0000313" key="7">
    <source>
        <dbReference type="EMBL" id="NOU73189.1"/>
    </source>
</evidence>
<evidence type="ECO:0000256" key="3">
    <source>
        <dbReference type="ARBA" id="ARBA00023136"/>
    </source>
</evidence>
<keyword evidence="4" id="KW-0564">Palmitate</keyword>
<dbReference type="Proteomes" id="UP000616779">
    <property type="component" value="Unassembled WGS sequence"/>
</dbReference>
<evidence type="ECO:0000256" key="2">
    <source>
        <dbReference type="ARBA" id="ARBA00022729"/>
    </source>
</evidence>
<proteinExistence type="predicted"/>
<dbReference type="CDD" id="cd13580">
    <property type="entry name" value="PBP2_AlgQ_like_1"/>
    <property type="match status" value="1"/>
</dbReference>
<dbReference type="InterPro" id="IPR006059">
    <property type="entry name" value="SBP"/>
</dbReference>
<reference evidence="7 8" key="1">
    <citation type="submission" date="2019-10" db="EMBL/GenBank/DDBJ databases">
        <title>Description of Paenibacillus terrestris sp. nov.</title>
        <authorList>
            <person name="Carlier A."/>
            <person name="Qi S."/>
        </authorList>
    </citation>
    <scope>NUCLEOTIDE SEQUENCE [LARGE SCALE GENOMIC DNA]</scope>
    <source>
        <strain evidence="7 8">LMG 31458</strain>
    </source>
</reference>
<gene>
    <name evidence="7" type="ORF">GC098_17475</name>
</gene>
<accession>A0ABX1XZS8</accession>
<sequence>MVGDDTNGGSNSTCYRLFSLLSRTRSIVQSLCKVNIRSNGGNKMRVKTTAVVLMSLMLLMTACTTGSKEAAPSTVPSPTKDTQGAAKDDPFSKFTQPITITLAKGINTKDTGLPEGETIENNEYFRYIEKQLNVKVKYAWQTETDEAYQQKLSVSIASRELPDLFLVNEKQLKQLTEADLITDLTDVYKKYVSPFVKSRYDSYDGRVLNRATINGKLMGLPGTNIAGQHSLTWIRQDWLDKLGMQVPKTLDDLTAVAKAFVEKDPDGNGKNDTVGLTSIPDLSRYEAKNNFSPILGSLHAYKGQWMRDKSGNVSYSSILPEMKTALAKLHDLYAAGIIDKQFAIRKEADLNQLGASGKLGIVMEPWWSPYGSPIPDSVKNDPKAVWKAYSVPVDADGKFNTFDKDPANSYMVLRKGYEHPEAIIKLLNIQFQGEEPFKDEDKYVGANVVWWVWPMNINIAPEDVVFQDYVNLTKALESKDPSKLAPYNKVRYDNVLKDRENPKKDLGMWAEIQARIEGSKETDPAKFVSARNVYFGVTKTMETKKAILDKLENETFLKIVMGELPVDNFDSFVTEWKRLGGEQITKEVTEEVEKQAKK</sequence>
<protein>
    <submittedName>
        <fullName evidence="7">Extracellular solute-binding protein</fullName>
    </submittedName>
</protein>
<keyword evidence="5" id="KW-0449">Lipoprotein</keyword>
<evidence type="ECO:0000256" key="1">
    <source>
        <dbReference type="ARBA" id="ARBA00022475"/>
    </source>
</evidence>
<evidence type="ECO:0000256" key="6">
    <source>
        <dbReference type="SAM" id="MobiDB-lite"/>
    </source>
</evidence>
<name>A0ABX1XZS8_9BACL</name>
<keyword evidence="2" id="KW-0732">Signal</keyword>
<dbReference type="Gene3D" id="3.40.190.10">
    <property type="entry name" value="Periplasmic binding protein-like II"/>
    <property type="match status" value="3"/>
</dbReference>
<evidence type="ECO:0000256" key="5">
    <source>
        <dbReference type="ARBA" id="ARBA00023288"/>
    </source>
</evidence>
<dbReference type="PANTHER" id="PTHR43649">
    <property type="entry name" value="ARABINOSE-BINDING PROTEIN-RELATED"/>
    <property type="match status" value="1"/>
</dbReference>
<dbReference type="Pfam" id="PF01547">
    <property type="entry name" value="SBP_bac_1"/>
    <property type="match status" value="1"/>
</dbReference>
<keyword evidence="3" id="KW-0472">Membrane</keyword>
<dbReference type="PANTHER" id="PTHR43649:SF33">
    <property type="entry name" value="POLYGALACTURONAN_RHAMNOGALACTURONAN-BINDING PROTEIN YTCQ"/>
    <property type="match status" value="1"/>
</dbReference>
<dbReference type="EMBL" id="WHOA01000119">
    <property type="protein sequence ID" value="NOU73189.1"/>
    <property type="molecule type" value="Genomic_DNA"/>
</dbReference>